<reference evidence="1 2" key="1">
    <citation type="journal article" date="2013" name="Nat. Genet.">
        <title>The high-quality draft genome of peach (Prunus persica) identifies unique patterns of genetic diversity, domestication and genome evolution.</title>
        <authorList>
            <consortium name="International Peach Genome Initiative"/>
            <person name="Verde I."/>
            <person name="Abbott A.G."/>
            <person name="Scalabrin S."/>
            <person name="Jung S."/>
            <person name="Shu S."/>
            <person name="Marroni F."/>
            <person name="Zhebentyayeva T."/>
            <person name="Dettori M.T."/>
            <person name="Grimwood J."/>
            <person name="Cattonaro F."/>
            <person name="Zuccolo A."/>
            <person name="Rossini L."/>
            <person name="Jenkins J."/>
            <person name="Vendramin E."/>
            <person name="Meisel L.A."/>
            <person name="Decroocq V."/>
            <person name="Sosinski B."/>
            <person name="Prochnik S."/>
            <person name="Mitros T."/>
            <person name="Policriti A."/>
            <person name="Cipriani G."/>
            <person name="Dondini L."/>
            <person name="Ficklin S."/>
            <person name="Goodstein D.M."/>
            <person name="Xuan P."/>
            <person name="Del Fabbro C."/>
            <person name="Aramini V."/>
            <person name="Copetti D."/>
            <person name="Gonzalez S."/>
            <person name="Horner D.S."/>
            <person name="Falchi R."/>
            <person name="Lucas S."/>
            <person name="Mica E."/>
            <person name="Maldonado J."/>
            <person name="Lazzari B."/>
            <person name="Bielenberg D."/>
            <person name="Pirona R."/>
            <person name="Miculan M."/>
            <person name="Barakat A."/>
            <person name="Testolin R."/>
            <person name="Stella A."/>
            <person name="Tartarini S."/>
            <person name="Tonutti P."/>
            <person name="Arus P."/>
            <person name="Orellana A."/>
            <person name="Wells C."/>
            <person name="Main D."/>
            <person name="Vizzotto G."/>
            <person name="Silva H."/>
            <person name="Salamini F."/>
            <person name="Schmutz J."/>
            <person name="Morgante M."/>
            <person name="Rokhsar D.S."/>
        </authorList>
    </citation>
    <scope>NUCLEOTIDE SEQUENCE [LARGE SCALE GENOMIC DNA]</scope>
    <source>
        <strain evidence="2">cv. Nemared</strain>
    </source>
</reference>
<sequence length="129" mass="14554">MVEGTCNCNCNYNGYNSDIRTRTKQDQRIIQIILKKERKKESKNLQITKGWREGNGFPPLSSMSFLCHCCRGCQARTCHPPHFFTAPNLPRHPHPPGPIASHHVNHPCDPSPLSDPFLHAPYGAVLARN</sequence>
<evidence type="ECO:0000313" key="1">
    <source>
        <dbReference type="EMBL" id="ONI25190.1"/>
    </source>
</evidence>
<dbReference type="Gramene" id="ONI25190">
    <property type="protein sequence ID" value="ONI25190"/>
    <property type="gene ID" value="PRUPE_2G287300"/>
</dbReference>
<organism evidence="1 2">
    <name type="scientific">Prunus persica</name>
    <name type="common">Peach</name>
    <name type="synonym">Amygdalus persica</name>
    <dbReference type="NCBI Taxonomy" id="3760"/>
    <lineage>
        <taxon>Eukaryota</taxon>
        <taxon>Viridiplantae</taxon>
        <taxon>Streptophyta</taxon>
        <taxon>Embryophyta</taxon>
        <taxon>Tracheophyta</taxon>
        <taxon>Spermatophyta</taxon>
        <taxon>Magnoliopsida</taxon>
        <taxon>eudicotyledons</taxon>
        <taxon>Gunneridae</taxon>
        <taxon>Pentapetalae</taxon>
        <taxon>rosids</taxon>
        <taxon>fabids</taxon>
        <taxon>Rosales</taxon>
        <taxon>Rosaceae</taxon>
        <taxon>Amygdaloideae</taxon>
        <taxon>Amygdaleae</taxon>
        <taxon>Prunus</taxon>
    </lineage>
</organism>
<keyword evidence="2" id="KW-1185">Reference proteome</keyword>
<dbReference type="Proteomes" id="UP000006882">
    <property type="component" value="Chromosome G2"/>
</dbReference>
<accession>M5X1J6</accession>
<dbReference type="AlphaFoldDB" id="M5X1J6"/>
<evidence type="ECO:0000313" key="2">
    <source>
        <dbReference type="Proteomes" id="UP000006882"/>
    </source>
</evidence>
<protein>
    <submittedName>
        <fullName evidence="1">Uncharacterized protein</fullName>
    </submittedName>
</protein>
<dbReference type="EMBL" id="CM007652">
    <property type="protein sequence ID" value="ONI25190.1"/>
    <property type="molecule type" value="Genomic_DNA"/>
</dbReference>
<name>M5X1J6_PRUPE</name>
<dbReference type="HOGENOM" id="CLU_1952553_0_0_1"/>
<gene>
    <name evidence="1" type="ORF">PRUPE_2G287300</name>
</gene>
<proteinExistence type="predicted"/>